<name>A0A6I2MF59_9BACI</name>
<evidence type="ECO:0000313" key="4">
    <source>
        <dbReference type="Proteomes" id="UP000441585"/>
    </source>
</evidence>
<dbReference type="PANTHER" id="PTHR12993:SF11">
    <property type="entry name" value="N-ACETYLGLUCOSAMINYL-PHOSPHATIDYLINOSITOL DE-N-ACETYLASE"/>
    <property type="match status" value="1"/>
</dbReference>
<evidence type="ECO:0000256" key="1">
    <source>
        <dbReference type="ARBA" id="ARBA00001947"/>
    </source>
</evidence>
<dbReference type="Proteomes" id="UP000441585">
    <property type="component" value="Unassembled WGS sequence"/>
</dbReference>
<protein>
    <recommendedName>
        <fullName evidence="5">PIG-L family deacetylase</fullName>
    </recommendedName>
</protein>
<dbReference type="EMBL" id="WKKF01000002">
    <property type="protein sequence ID" value="MRX54423.1"/>
    <property type="molecule type" value="Genomic_DNA"/>
</dbReference>
<organism evidence="3 4">
    <name type="scientific">Metabacillus idriensis</name>
    <dbReference type="NCBI Taxonomy" id="324768"/>
    <lineage>
        <taxon>Bacteria</taxon>
        <taxon>Bacillati</taxon>
        <taxon>Bacillota</taxon>
        <taxon>Bacilli</taxon>
        <taxon>Bacillales</taxon>
        <taxon>Bacillaceae</taxon>
        <taxon>Metabacillus</taxon>
    </lineage>
</organism>
<dbReference type="PANTHER" id="PTHR12993">
    <property type="entry name" value="N-ACETYLGLUCOSAMINYL-PHOSPHATIDYLINOSITOL DE-N-ACETYLASE-RELATED"/>
    <property type="match status" value="1"/>
</dbReference>
<keyword evidence="2" id="KW-1133">Transmembrane helix</keyword>
<comment type="cofactor">
    <cofactor evidence="1">
        <name>Zn(2+)</name>
        <dbReference type="ChEBI" id="CHEBI:29105"/>
    </cofactor>
</comment>
<gene>
    <name evidence="3" type="ORF">GJU41_10605</name>
</gene>
<keyword evidence="4" id="KW-1185">Reference proteome</keyword>
<sequence length="267" mass="29782">MRTGIFGTIHLSKRNAYLYMGDFMKIVYLLLFMLPLSMISGCMPLGDEPAAAVYYSPHADDEALSMGGSMLASLEKGDQVAVVLLSKGKASGARDLVNSRLEKEAKPVLSVEEFGEARVKEFKKSAEALGVDPENIFIYDLPDGDIQKEAVSKIMEKMNKQFPNASHHAMSYKDPHRDHAASGMALKDLVEKGVISAGYFYLPIQEHQTIDFKDAFAVPDDLAENYRKSLDSYKIWDPDNGFYAIGYMSVDSYFHSAEAILESKWHQ</sequence>
<keyword evidence="2" id="KW-0472">Membrane</keyword>
<evidence type="ECO:0000256" key="2">
    <source>
        <dbReference type="SAM" id="Phobius"/>
    </source>
</evidence>
<reference evidence="3 4" key="1">
    <citation type="submission" date="2019-11" db="EMBL/GenBank/DDBJ databases">
        <title>Bacillus idriensis genome.</title>
        <authorList>
            <person name="Konopka E.N."/>
            <person name="Newman J.D."/>
        </authorList>
    </citation>
    <scope>NUCLEOTIDE SEQUENCE [LARGE SCALE GENOMIC DNA]</scope>
    <source>
        <strain evidence="3 4">DSM 19097</strain>
    </source>
</reference>
<proteinExistence type="predicted"/>
<evidence type="ECO:0008006" key="5">
    <source>
        <dbReference type="Google" id="ProtNLM"/>
    </source>
</evidence>
<keyword evidence="2" id="KW-0812">Transmembrane</keyword>
<comment type="caution">
    <text evidence="3">The sequence shown here is derived from an EMBL/GenBank/DDBJ whole genome shotgun (WGS) entry which is preliminary data.</text>
</comment>
<dbReference type="Gene3D" id="3.40.50.10320">
    <property type="entry name" value="LmbE-like"/>
    <property type="match status" value="1"/>
</dbReference>
<dbReference type="InterPro" id="IPR024078">
    <property type="entry name" value="LmbE-like_dom_sf"/>
</dbReference>
<dbReference type="GO" id="GO:0016811">
    <property type="term" value="F:hydrolase activity, acting on carbon-nitrogen (but not peptide) bonds, in linear amides"/>
    <property type="evidence" value="ECO:0007669"/>
    <property type="project" value="TreeGrafter"/>
</dbReference>
<accession>A0A6I2MF59</accession>
<dbReference type="SUPFAM" id="SSF102588">
    <property type="entry name" value="LmbE-like"/>
    <property type="match status" value="1"/>
</dbReference>
<dbReference type="AlphaFoldDB" id="A0A6I2MF59"/>
<dbReference type="InterPro" id="IPR003737">
    <property type="entry name" value="GlcNAc_PI_deacetylase-related"/>
</dbReference>
<dbReference type="Pfam" id="PF02585">
    <property type="entry name" value="PIG-L"/>
    <property type="match status" value="1"/>
</dbReference>
<evidence type="ECO:0000313" key="3">
    <source>
        <dbReference type="EMBL" id="MRX54423.1"/>
    </source>
</evidence>
<feature type="transmembrane region" description="Helical" evidence="2">
    <location>
        <begin position="16"/>
        <end position="36"/>
    </location>
</feature>